<evidence type="ECO:0000256" key="4">
    <source>
        <dbReference type="ARBA" id="ARBA00023163"/>
    </source>
</evidence>
<evidence type="ECO:0000256" key="3">
    <source>
        <dbReference type="ARBA" id="ARBA00023082"/>
    </source>
</evidence>
<dbReference type="SUPFAM" id="SSF88659">
    <property type="entry name" value="Sigma3 and sigma4 domains of RNA polymerase sigma factors"/>
    <property type="match status" value="1"/>
</dbReference>
<dbReference type="PROSITE" id="PS00622">
    <property type="entry name" value="HTH_LUXR_1"/>
    <property type="match status" value="1"/>
</dbReference>
<keyword evidence="2" id="KW-0805">Transcription regulation</keyword>
<organism evidence="6 7">
    <name type="scientific">Fontibacter flavus</name>
    <dbReference type="NCBI Taxonomy" id="654838"/>
    <lineage>
        <taxon>Bacteria</taxon>
        <taxon>Pseudomonadati</taxon>
        <taxon>Bacteroidota</taxon>
        <taxon>Cytophagia</taxon>
        <taxon>Cytophagales</taxon>
        <taxon>Cyclobacteriaceae</taxon>
        <taxon>Fontibacter</taxon>
    </lineage>
</organism>
<evidence type="ECO:0000313" key="7">
    <source>
        <dbReference type="Proteomes" id="UP001589797"/>
    </source>
</evidence>
<proteinExistence type="inferred from homology"/>
<dbReference type="InterPro" id="IPR039425">
    <property type="entry name" value="RNA_pol_sigma-70-like"/>
</dbReference>
<comment type="similarity">
    <text evidence="1">Belongs to the sigma-70 factor family. ECF subfamily.</text>
</comment>
<dbReference type="PANTHER" id="PTHR43133">
    <property type="entry name" value="RNA POLYMERASE ECF-TYPE SIGMA FACTO"/>
    <property type="match status" value="1"/>
</dbReference>
<accession>A0ABV6FXM1</accession>
<dbReference type="InterPro" id="IPR013324">
    <property type="entry name" value="RNA_pol_sigma_r3/r4-like"/>
</dbReference>
<dbReference type="Pfam" id="PF04542">
    <property type="entry name" value="Sigma70_r2"/>
    <property type="match status" value="1"/>
</dbReference>
<keyword evidence="3" id="KW-0731">Sigma factor</keyword>
<evidence type="ECO:0000256" key="1">
    <source>
        <dbReference type="ARBA" id="ARBA00010641"/>
    </source>
</evidence>
<gene>
    <name evidence="6" type="ORF">ACFFIP_16985</name>
</gene>
<sequence>MGLQERFIEEIKTNHRIIRKVCLVYAKNRDDQEDLFQECLYNAWKAFPKFRHDSKFSTWLYKVALNTALYQNRKSKVINNGVSLESIENIETDQQDSDQLSQLYLAIAGLNDIEKSVILLHLEGLSYKEVGEITGFTESNVGARLTRIKEKLKKIMTEDGF</sequence>
<keyword evidence="7" id="KW-1185">Reference proteome</keyword>
<evidence type="ECO:0000259" key="5">
    <source>
        <dbReference type="PROSITE" id="PS00622"/>
    </source>
</evidence>
<dbReference type="InterPro" id="IPR007627">
    <property type="entry name" value="RNA_pol_sigma70_r2"/>
</dbReference>
<dbReference type="InterPro" id="IPR013249">
    <property type="entry name" value="RNA_pol_sigma70_r4_t2"/>
</dbReference>
<dbReference type="InterPro" id="IPR000792">
    <property type="entry name" value="Tscrpt_reg_LuxR_C"/>
</dbReference>
<dbReference type="EMBL" id="JBHLWI010000050">
    <property type="protein sequence ID" value="MFC0264384.1"/>
    <property type="molecule type" value="Genomic_DNA"/>
</dbReference>
<dbReference type="Gene3D" id="1.10.1740.10">
    <property type="match status" value="1"/>
</dbReference>
<dbReference type="Gene3D" id="1.10.10.10">
    <property type="entry name" value="Winged helix-like DNA-binding domain superfamily/Winged helix DNA-binding domain"/>
    <property type="match status" value="1"/>
</dbReference>
<dbReference type="InterPro" id="IPR013325">
    <property type="entry name" value="RNA_pol_sigma_r2"/>
</dbReference>
<dbReference type="NCBIfam" id="TIGR02937">
    <property type="entry name" value="sigma70-ECF"/>
    <property type="match status" value="1"/>
</dbReference>
<keyword evidence="4" id="KW-0804">Transcription</keyword>
<dbReference type="SUPFAM" id="SSF88946">
    <property type="entry name" value="Sigma2 domain of RNA polymerase sigma factors"/>
    <property type="match status" value="1"/>
</dbReference>
<dbReference type="CDD" id="cd06171">
    <property type="entry name" value="Sigma70_r4"/>
    <property type="match status" value="1"/>
</dbReference>
<dbReference type="Pfam" id="PF08281">
    <property type="entry name" value="Sigma70_r4_2"/>
    <property type="match status" value="1"/>
</dbReference>
<dbReference type="PANTHER" id="PTHR43133:SF45">
    <property type="entry name" value="RNA POLYMERASE ECF-TYPE SIGMA FACTOR"/>
    <property type="match status" value="1"/>
</dbReference>
<comment type="caution">
    <text evidence="6">The sequence shown here is derived from an EMBL/GenBank/DDBJ whole genome shotgun (WGS) entry which is preliminary data.</text>
</comment>
<dbReference type="RefSeq" id="WP_382388925.1">
    <property type="nucleotide sequence ID" value="NZ_JBHLWI010000050.1"/>
</dbReference>
<feature type="domain" description="HTH luxR-type" evidence="5">
    <location>
        <begin position="124"/>
        <end position="151"/>
    </location>
</feature>
<protein>
    <submittedName>
        <fullName evidence="6">RNA polymerase sigma factor</fullName>
    </submittedName>
</protein>
<name>A0ABV6FXM1_9BACT</name>
<evidence type="ECO:0000256" key="2">
    <source>
        <dbReference type="ARBA" id="ARBA00023015"/>
    </source>
</evidence>
<dbReference type="Proteomes" id="UP001589797">
    <property type="component" value="Unassembled WGS sequence"/>
</dbReference>
<dbReference type="InterPro" id="IPR014284">
    <property type="entry name" value="RNA_pol_sigma-70_dom"/>
</dbReference>
<dbReference type="InterPro" id="IPR036388">
    <property type="entry name" value="WH-like_DNA-bd_sf"/>
</dbReference>
<reference evidence="6 7" key="1">
    <citation type="submission" date="2024-09" db="EMBL/GenBank/DDBJ databases">
        <authorList>
            <person name="Sun Q."/>
            <person name="Mori K."/>
        </authorList>
    </citation>
    <scope>NUCLEOTIDE SEQUENCE [LARGE SCALE GENOMIC DNA]</scope>
    <source>
        <strain evidence="6 7">CCM 7650</strain>
    </source>
</reference>
<evidence type="ECO:0000313" key="6">
    <source>
        <dbReference type="EMBL" id="MFC0264384.1"/>
    </source>
</evidence>